<feature type="domain" description="GIY-YIG" evidence="9">
    <location>
        <begin position="12"/>
        <end position="95"/>
    </location>
</feature>
<reference evidence="10" key="1">
    <citation type="submission" date="2020-10" db="EMBL/GenBank/DDBJ databases">
        <authorList>
            <person name="Roach M.J.R."/>
        </authorList>
    </citation>
    <scope>NUCLEOTIDE SEQUENCE</scope>
    <source>
        <strain evidence="10">CBS 1945</strain>
    </source>
</reference>
<evidence type="ECO:0000313" key="11">
    <source>
        <dbReference type="Proteomes" id="UP000662931"/>
    </source>
</evidence>
<comment type="subunit">
    <text evidence="8">Forms a heterodimer with SLX4.</text>
</comment>
<dbReference type="KEGG" id="bnn:FOA43_000078"/>
<comment type="cofactor">
    <cofactor evidence="8">
        <name>a divalent metal cation</name>
        <dbReference type="ChEBI" id="CHEBI:60240"/>
    </cofactor>
</comment>
<comment type="caution">
    <text evidence="8">Lacks conserved residue(s) required for the propagation of feature annotation.</text>
</comment>
<gene>
    <name evidence="10" type="ORF">FOA43_000078</name>
</gene>
<keyword evidence="2 8" id="KW-0255">Endonuclease</keyword>
<dbReference type="OrthoDB" id="24645at2759"/>
<dbReference type="InterPro" id="IPR050381">
    <property type="entry name" value="SLX1_endonuclease"/>
</dbReference>
<dbReference type="InterPro" id="IPR027520">
    <property type="entry name" value="Slx1"/>
</dbReference>
<dbReference type="EMBL" id="CP064812">
    <property type="protein sequence ID" value="QPG72777.1"/>
    <property type="molecule type" value="Genomic_DNA"/>
</dbReference>
<comment type="similarity">
    <text evidence="8">Belongs to the SLX1 family.</text>
</comment>
<dbReference type="InterPro" id="IPR000305">
    <property type="entry name" value="GIY-YIG_endonuc"/>
</dbReference>
<dbReference type="SUPFAM" id="SSF82771">
    <property type="entry name" value="GIY-YIG endonuclease"/>
    <property type="match status" value="1"/>
</dbReference>
<keyword evidence="11" id="KW-1185">Reference proteome</keyword>
<keyword evidence="7 8" id="KW-0539">Nucleus</keyword>
<dbReference type="InterPro" id="IPR013083">
    <property type="entry name" value="Znf_RING/FYVE/PHD"/>
</dbReference>
<dbReference type="Pfam" id="PF21202">
    <property type="entry name" value="SLX1_C"/>
    <property type="match status" value="1"/>
</dbReference>
<proteinExistence type="inferred from homology"/>
<evidence type="ECO:0000256" key="4">
    <source>
        <dbReference type="ARBA" id="ARBA00022801"/>
    </source>
</evidence>
<evidence type="ECO:0000256" key="5">
    <source>
        <dbReference type="ARBA" id="ARBA00023172"/>
    </source>
</evidence>
<dbReference type="InterPro" id="IPR048749">
    <property type="entry name" value="SLX1_C"/>
</dbReference>
<sequence length="300" mass="35070">MTQSKHDSRMPLLYGVYLLRSLTKQNSFYIGSTPNPYRRLRQHNGELSQGGAWRTKKKGYRPWRMVIYVHGFPSNISALQFEHAWQHAYRTRHIPVEKRRHNGKKNTGSGTTVHEKVANCRLLLGSGSFSRLGLKVTIFNRDIYDVWLTNKFQIDIPDYILLEIRVDDAIDQRLIEGGNYEQVKSFMSDIQKMEEQYTDESIETLKQQQEQHLCCICEMPLDVESDVICFCFHKECTAIYHCACWSKLIMLENPTQEMAPVLPIRGKCCQCGKVNFWNMVVRNAQTVKERCRKKDYLFTA</sequence>
<dbReference type="CDD" id="cd10455">
    <property type="entry name" value="GIY-YIG_SLX1"/>
    <property type="match status" value="1"/>
</dbReference>
<dbReference type="GeneID" id="62193479"/>
<dbReference type="GO" id="GO:0008821">
    <property type="term" value="F:crossover junction DNA endonuclease activity"/>
    <property type="evidence" value="ECO:0007669"/>
    <property type="project" value="TreeGrafter"/>
</dbReference>
<accession>A0A875RSR0</accession>
<keyword evidence="1 8" id="KW-0540">Nuclease</keyword>
<keyword evidence="3 8" id="KW-0227">DNA damage</keyword>
<dbReference type="RefSeq" id="XP_038776342.1">
    <property type="nucleotide sequence ID" value="XM_038920414.1"/>
</dbReference>
<name>A0A875RSR0_EENNA</name>
<dbReference type="Gene3D" id="3.30.40.10">
    <property type="entry name" value="Zinc/RING finger domain, C3HC4 (zinc finger)"/>
    <property type="match status" value="1"/>
</dbReference>
<dbReference type="Proteomes" id="UP000662931">
    <property type="component" value="Chromosome 1"/>
</dbReference>
<comment type="function">
    <text evidence="8">Catalytic subunit of the SLX1-SLX4 structure-specific endonuclease that resolves DNA secondary structures generated during DNA repair and recombination. Has endonuclease activity towards branched DNA substrates, introducing single-strand cuts in duplex DNA close to junctions with ss-DNA.</text>
</comment>
<organism evidence="10 11">
    <name type="scientific">Eeniella nana</name>
    <name type="common">Yeast</name>
    <name type="synonym">Brettanomyces nanus</name>
    <dbReference type="NCBI Taxonomy" id="13502"/>
    <lineage>
        <taxon>Eukaryota</taxon>
        <taxon>Fungi</taxon>
        <taxon>Dikarya</taxon>
        <taxon>Ascomycota</taxon>
        <taxon>Saccharomycotina</taxon>
        <taxon>Pichiomycetes</taxon>
        <taxon>Pichiales</taxon>
        <taxon>Pichiaceae</taxon>
        <taxon>Brettanomyces</taxon>
    </lineage>
</organism>
<comment type="subcellular location">
    <subcellularLocation>
        <location evidence="8">Nucleus</location>
    </subcellularLocation>
</comment>
<dbReference type="Gene3D" id="3.40.1440.10">
    <property type="entry name" value="GIY-YIG endonuclease"/>
    <property type="match status" value="1"/>
</dbReference>
<evidence type="ECO:0000256" key="7">
    <source>
        <dbReference type="ARBA" id="ARBA00023242"/>
    </source>
</evidence>
<dbReference type="PANTHER" id="PTHR20208">
    <property type="entry name" value="STRUCTURE-SPECIFIC ENDONUCLEASE SUBUNIT SLX1"/>
    <property type="match status" value="1"/>
</dbReference>
<keyword evidence="4 8" id="KW-0378">Hydrolase</keyword>
<keyword evidence="6 8" id="KW-0234">DNA repair</keyword>
<dbReference type="SMART" id="SM00465">
    <property type="entry name" value="GIYc"/>
    <property type="match status" value="1"/>
</dbReference>
<dbReference type="GO" id="GO:0033557">
    <property type="term" value="C:Slx1-Slx4 complex"/>
    <property type="evidence" value="ECO:0007669"/>
    <property type="project" value="UniProtKB-UniRule"/>
</dbReference>
<dbReference type="Pfam" id="PF01541">
    <property type="entry name" value="GIY-YIG"/>
    <property type="match status" value="1"/>
</dbReference>
<dbReference type="PANTHER" id="PTHR20208:SF10">
    <property type="entry name" value="STRUCTURE-SPECIFIC ENDONUCLEASE SUBUNIT SLX1"/>
    <property type="match status" value="1"/>
</dbReference>
<evidence type="ECO:0000259" key="9">
    <source>
        <dbReference type="PROSITE" id="PS50164"/>
    </source>
</evidence>
<dbReference type="AlphaFoldDB" id="A0A875RSR0"/>
<evidence type="ECO:0000313" key="10">
    <source>
        <dbReference type="EMBL" id="QPG72777.1"/>
    </source>
</evidence>
<evidence type="ECO:0000256" key="6">
    <source>
        <dbReference type="ARBA" id="ARBA00023204"/>
    </source>
</evidence>
<dbReference type="InterPro" id="IPR035901">
    <property type="entry name" value="GIY-YIG_endonuc_sf"/>
</dbReference>
<dbReference type="GO" id="GO:0000724">
    <property type="term" value="P:double-strand break repair via homologous recombination"/>
    <property type="evidence" value="ECO:0007669"/>
    <property type="project" value="TreeGrafter"/>
</dbReference>
<evidence type="ECO:0000256" key="2">
    <source>
        <dbReference type="ARBA" id="ARBA00022759"/>
    </source>
</evidence>
<keyword evidence="5 8" id="KW-0233">DNA recombination</keyword>
<dbReference type="GO" id="GO:0017108">
    <property type="term" value="F:5'-flap endonuclease activity"/>
    <property type="evidence" value="ECO:0007669"/>
    <property type="project" value="InterPro"/>
</dbReference>
<dbReference type="HAMAP" id="MF_03100">
    <property type="entry name" value="Endonuc_su_Slx1"/>
    <property type="match status" value="1"/>
</dbReference>
<evidence type="ECO:0000256" key="3">
    <source>
        <dbReference type="ARBA" id="ARBA00022763"/>
    </source>
</evidence>
<protein>
    <recommendedName>
        <fullName evidence="9">GIY-YIG domain-containing protein</fullName>
    </recommendedName>
</protein>
<evidence type="ECO:0000256" key="8">
    <source>
        <dbReference type="HAMAP-Rule" id="MF_03100"/>
    </source>
</evidence>
<evidence type="ECO:0000256" key="1">
    <source>
        <dbReference type="ARBA" id="ARBA00022722"/>
    </source>
</evidence>
<dbReference type="PROSITE" id="PS50164">
    <property type="entry name" value="GIY_YIG"/>
    <property type="match status" value="1"/>
</dbReference>